<feature type="non-terminal residue" evidence="1">
    <location>
        <position position="117"/>
    </location>
</feature>
<name>G4TI13_SERID</name>
<dbReference type="InParanoid" id="G4TI13"/>
<comment type="caution">
    <text evidence="1">The sequence shown here is derived from an EMBL/GenBank/DDBJ whole genome shotgun (WGS) entry which is preliminary data.</text>
</comment>
<evidence type="ECO:0000313" key="1">
    <source>
        <dbReference type="EMBL" id="CCA70956.1"/>
    </source>
</evidence>
<sequence>MEFYRARRHVRKAFHQDTDRRHPKSQSLWQENDYAFGDLRSNSMLQESSGQVKLIDFDWRGKDGQDTYSVNMNPAANCGWHMGVKRCAVMKKSHNDYLFDQLPVQSENMARDEQMNE</sequence>
<dbReference type="Proteomes" id="UP000007148">
    <property type="component" value="Unassembled WGS sequence"/>
</dbReference>
<evidence type="ECO:0008006" key="3">
    <source>
        <dbReference type="Google" id="ProtNLM"/>
    </source>
</evidence>
<proteinExistence type="predicted"/>
<dbReference type="HOGENOM" id="CLU_2090556_0_0_1"/>
<dbReference type="EMBL" id="CAFZ01000101">
    <property type="protein sequence ID" value="CCA70956.1"/>
    <property type="molecule type" value="Genomic_DNA"/>
</dbReference>
<organism evidence="1 2">
    <name type="scientific">Serendipita indica (strain DSM 11827)</name>
    <name type="common">Root endophyte fungus</name>
    <name type="synonym">Piriformospora indica</name>
    <dbReference type="NCBI Taxonomy" id="1109443"/>
    <lineage>
        <taxon>Eukaryota</taxon>
        <taxon>Fungi</taxon>
        <taxon>Dikarya</taxon>
        <taxon>Basidiomycota</taxon>
        <taxon>Agaricomycotina</taxon>
        <taxon>Agaricomycetes</taxon>
        <taxon>Sebacinales</taxon>
        <taxon>Serendipitaceae</taxon>
        <taxon>Serendipita</taxon>
    </lineage>
</organism>
<gene>
    <name evidence="1" type="ORF">PIIN_04891</name>
</gene>
<protein>
    <recommendedName>
        <fullName evidence="3">Protein kinase domain-containing protein</fullName>
    </recommendedName>
</protein>
<dbReference type="OrthoDB" id="3041868at2759"/>
<evidence type="ECO:0000313" key="2">
    <source>
        <dbReference type="Proteomes" id="UP000007148"/>
    </source>
</evidence>
<dbReference type="AlphaFoldDB" id="G4TI13"/>
<accession>G4TI13</accession>
<reference evidence="1 2" key="1">
    <citation type="journal article" date="2011" name="PLoS Pathog.">
        <title>Endophytic Life Strategies Decoded by Genome and Transcriptome Analyses of the Mutualistic Root Symbiont Piriformospora indica.</title>
        <authorList>
            <person name="Zuccaro A."/>
            <person name="Lahrmann U."/>
            <person name="Guldener U."/>
            <person name="Langen G."/>
            <person name="Pfiffi S."/>
            <person name="Biedenkopf D."/>
            <person name="Wong P."/>
            <person name="Samans B."/>
            <person name="Grimm C."/>
            <person name="Basiewicz M."/>
            <person name="Murat C."/>
            <person name="Martin F."/>
            <person name="Kogel K.H."/>
        </authorList>
    </citation>
    <scope>NUCLEOTIDE SEQUENCE [LARGE SCALE GENOMIC DNA]</scope>
    <source>
        <strain evidence="1 2">DSM 11827</strain>
    </source>
</reference>
<keyword evidence="2" id="KW-1185">Reference proteome</keyword>